<keyword evidence="4" id="KW-0804">Transcription</keyword>
<feature type="coiled-coil region" evidence="6">
    <location>
        <begin position="277"/>
        <end position="304"/>
    </location>
</feature>
<evidence type="ECO:0000259" key="8">
    <source>
        <dbReference type="PROSITE" id="PS50217"/>
    </source>
</evidence>
<dbReference type="SMART" id="SM00338">
    <property type="entry name" value="BRLZ"/>
    <property type="match status" value="1"/>
</dbReference>
<comment type="caution">
    <text evidence="9">The sequence shown here is derived from an EMBL/GenBank/DDBJ whole genome shotgun (WGS) entry which is preliminary data.</text>
</comment>
<dbReference type="FunFam" id="1.20.5.170:FF:000020">
    <property type="entry name" value="BZIP transcription factor"/>
    <property type="match status" value="1"/>
</dbReference>
<dbReference type="InterPro" id="IPR043452">
    <property type="entry name" value="BZIP46-like"/>
</dbReference>
<evidence type="ECO:0000256" key="5">
    <source>
        <dbReference type="ARBA" id="ARBA00023242"/>
    </source>
</evidence>
<dbReference type="PROSITE" id="PS50217">
    <property type="entry name" value="BZIP"/>
    <property type="match status" value="1"/>
</dbReference>
<dbReference type="Gene3D" id="1.20.5.170">
    <property type="match status" value="1"/>
</dbReference>
<accession>A0A7J6WJZ9</accession>
<feature type="region of interest" description="Disordered" evidence="7">
    <location>
        <begin position="96"/>
        <end position="127"/>
    </location>
</feature>
<organism evidence="9 10">
    <name type="scientific">Thalictrum thalictroides</name>
    <name type="common">Rue-anemone</name>
    <name type="synonym">Anemone thalictroides</name>
    <dbReference type="NCBI Taxonomy" id="46969"/>
    <lineage>
        <taxon>Eukaryota</taxon>
        <taxon>Viridiplantae</taxon>
        <taxon>Streptophyta</taxon>
        <taxon>Embryophyta</taxon>
        <taxon>Tracheophyta</taxon>
        <taxon>Spermatophyta</taxon>
        <taxon>Magnoliopsida</taxon>
        <taxon>Ranunculales</taxon>
        <taxon>Ranunculaceae</taxon>
        <taxon>Thalictroideae</taxon>
        <taxon>Thalictrum</taxon>
    </lineage>
</organism>
<keyword evidence="6" id="KW-0175">Coiled coil</keyword>
<dbReference type="Pfam" id="PF00170">
    <property type="entry name" value="bZIP_1"/>
    <property type="match status" value="1"/>
</dbReference>
<dbReference type="GO" id="GO:0045893">
    <property type="term" value="P:positive regulation of DNA-templated transcription"/>
    <property type="evidence" value="ECO:0007669"/>
    <property type="project" value="InterPro"/>
</dbReference>
<evidence type="ECO:0000313" key="9">
    <source>
        <dbReference type="EMBL" id="KAF5197681.1"/>
    </source>
</evidence>
<dbReference type="Proteomes" id="UP000554482">
    <property type="component" value="Unassembled WGS sequence"/>
</dbReference>
<feature type="compositionally biased region" description="Low complexity" evidence="7">
    <location>
        <begin position="111"/>
        <end position="126"/>
    </location>
</feature>
<evidence type="ECO:0000256" key="1">
    <source>
        <dbReference type="ARBA" id="ARBA00004123"/>
    </source>
</evidence>
<dbReference type="InterPro" id="IPR004827">
    <property type="entry name" value="bZIP"/>
</dbReference>
<dbReference type="OrthoDB" id="644067at2759"/>
<sequence length="370" mass="40372">MVSPNRVQPTPLPHFPAPATTITADADATQASFSSTIYNLAFNEVQTQLGQLGKPINRMNLDEILKTVINTSGVGVAGGGTTGMGEGEGGVVDSINDNIDLNKNHHDHNALSPSLSSSSSSSSSSPVPFNFTQAIKSEVWREVVQQDQSSNVGVGTGSSSNNNEEFVQTTLEDFLIRHGGFDVDDVNTQPLATMSQSTEWLQFPQPVAASLLADSVVDVGYSDHQLVSSMPMVVSTSSGVQPASERKRRFSDEMMDKTIERKQKRMVKNRESAARSRQRKQEHIKSLEHMITSLRKENQSMKEMIIAVGNLSVFLKEILLMLTGCFGNLAGARNKDIHLALPYCEHSNRVGRHVVAMMAFVVLINLRMGE</sequence>
<reference evidence="9 10" key="1">
    <citation type="submission" date="2020-06" db="EMBL/GenBank/DDBJ databases">
        <title>Transcriptomic and genomic resources for Thalictrum thalictroides and T. hernandezii: Facilitating candidate gene discovery in an emerging model plant lineage.</title>
        <authorList>
            <person name="Arias T."/>
            <person name="Riano-Pachon D.M."/>
            <person name="Di Stilio V.S."/>
        </authorList>
    </citation>
    <scope>NUCLEOTIDE SEQUENCE [LARGE SCALE GENOMIC DNA]</scope>
    <source>
        <strain evidence="10">cv. WT478/WT964</strain>
        <tissue evidence="9">Leaves</tissue>
    </source>
</reference>
<evidence type="ECO:0000256" key="6">
    <source>
        <dbReference type="SAM" id="Coils"/>
    </source>
</evidence>
<feature type="domain" description="BZIP" evidence="8">
    <location>
        <begin position="259"/>
        <end position="305"/>
    </location>
</feature>
<protein>
    <submittedName>
        <fullName evidence="9">Abscisic acid-insensitive 5-like protein</fullName>
    </submittedName>
</protein>
<name>A0A7J6WJZ9_THATH</name>
<feature type="compositionally biased region" description="Basic and acidic residues" evidence="7">
    <location>
        <begin position="100"/>
        <end position="109"/>
    </location>
</feature>
<dbReference type="CDD" id="cd14707">
    <property type="entry name" value="bZIP_plant_BZIP46"/>
    <property type="match status" value="1"/>
</dbReference>
<dbReference type="InterPro" id="IPR046347">
    <property type="entry name" value="bZIP_sf"/>
</dbReference>
<evidence type="ECO:0000256" key="4">
    <source>
        <dbReference type="ARBA" id="ARBA00023163"/>
    </source>
</evidence>
<dbReference type="AlphaFoldDB" id="A0A7J6WJZ9"/>
<evidence type="ECO:0000256" key="2">
    <source>
        <dbReference type="ARBA" id="ARBA00023015"/>
    </source>
</evidence>
<keyword evidence="5" id="KW-0539">Nucleus</keyword>
<dbReference type="GO" id="GO:0003677">
    <property type="term" value="F:DNA binding"/>
    <property type="evidence" value="ECO:0007669"/>
    <property type="project" value="UniProtKB-KW"/>
</dbReference>
<dbReference type="EMBL" id="JABWDY010014362">
    <property type="protein sequence ID" value="KAF5197681.1"/>
    <property type="molecule type" value="Genomic_DNA"/>
</dbReference>
<dbReference type="PROSITE" id="PS00036">
    <property type="entry name" value="BZIP_BASIC"/>
    <property type="match status" value="1"/>
</dbReference>
<keyword evidence="2" id="KW-0805">Transcription regulation</keyword>
<dbReference type="SUPFAM" id="SSF57959">
    <property type="entry name" value="Leucine zipper domain"/>
    <property type="match status" value="1"/>
</dbReference>
<gene>
    <name evidence="9" type="ORF">FRX31_012730</name>
</gene>
<evidence type="ECO:0000256" key="3">
    <source>
        <dbReference type="ARBA" id="ARBA00023125"/>
    </source>
</evidence>
<dbReference type="GO" id="GO:0005634">
    <property type="term" value="C:nucleus"/>
    <property type="evidence" value="ECO:0007669"/>
    <property type="project" value="UniProtKB-SubCell"/>
</dbReference>
<dbReference type="GO" id="GO:0003700">
    <property type="term" value="F:DNA-binding transcription factor activity"/>
    <property type="evidence" value="ECO:0007669"/>
    <property type="project" value="InterPro"/>
</dbReference>
<comment type="subcellular location">
    <subcellularLocation>
        <location evidence="1">Nucleus</location>
    </subcellularLocation>
</comment>
<evidence type="ECO:0000256" key="7">
    <source>
        <dbReference type="SAM" id="MobiDB-lite"/>
    </source>
</evidence>
<dbReference type="PANTHER" id="PTHR22952:SF404">
    <property type="entry name" value="BZIP DOMAIN-CONTAINING PROTEIN"/>
    <property type="match status" value="1"/>
</dbReference>
<keyword evidence="10" id="KW-1185">Reference proteome</keyword>
<proteinExistence type="predicted"/>
<dbReference type="PANTHER" id="PTHR22952">
    <property type="entry name" value="CAMP-RESPONSE ELEMENT BINDING PROTEIN-RELATED"/>
    <property type="match status" value="1"/>
</dbReference>
<keyword evidence="3" id="KW-0238">DNA-binding</keyword>
<evidence type="ECO:0000313" key="10">
    <source>
        <dbReference type="Proteomes" id="UP000554482"/>
    </source>
</evidence>